<gene>
    <name evidence="2" type="ORF">LGLO00237_LOCUS21357</name>
</gene>
<dbReference type="AlphaFoldDB" id="A0A6U3A4U2"/>
<evidence type="ECO:0000313" key="2">
    <source>
        <dbReference type="EMBL" id="CAE0669727.1"/>
    </source>
</evidence>
<feature type="region of interest" description="Disordered" evidence="1">
    <location>
        <begin position="75"/>
        <end position="98"/>
    </location>
</feature>
<feature type="compositionally biased region" description="Low complexity" evidence="1">
    <location>
        <begin position="129"/>
        <end position="143"/>
    </location>
</feature>
<protein>
    <submittedName>
        <fullName evidence="2">Uncharacterized protein</fullName>
    </submittedName>
</protein>
<accession>A0A6U3A4U2</accession>
<name>A0A6U3A4U2_9EUKA</name>
<evidence type="ECO:0000256" key="1">
    <source>
        <dbReference type="SAM" id="MobiDB-lite"/>
    </source>
</evidence>
<feature type="region of interest" description="Disordered" evidence="1">
    <location>
        <begin position="126"/>
        <end position="165"/>
    </location>
</feature>
<proteinExistence type="predicted"/>
<organism evidence="2">
    <name type="scientific">Lotharella globosa</name>
    <dbReference type="NCBI Taxonomy" id="91324"/>
    <lineage>
        <taxon>Eukaryota</taxon>
        <taxon>Sar</taxon>
        <taxon>Rhizaria</taxon>
        <taxon>Cercozoa</taxon>
        <taxon>Chlorarachniophyceae</taxon>
        <taxon>Lotharella</taxon>
    </lineage>
</organism>
<reference evidence="2" key="1">
    <citation type="submission" date="2021-01" db="EMBL/GenBank/DDBJ databases">
        <authorList>
            <person name="Corre E."/>
            <person name="Pelletier E."/>
            <person name="Niang G."/>
            <person name="Scheremetjew M."/>
            <person name="Finn R."/>
            <person name="Kale V."/>
            <person name="Holt S."/>
            <person name="Cochrane G."/>
            <person name="Meng A."/>
            <person name="Brown T."/>
            <person name="Cohen L."/>
        </authorList>
    </citation>
    <scope>NUCLEOTIDE SEQUENCE</scope>
    <source>
        <strain evidence="2">CCCM811</strain>
    </source>
</reference>
<sequence>MVKKIFVSDYDCPGGRCPEAPHATVHKEQDEWKLKIAQILVAKEQLKKKAAVEALSKLTIPDLCDRCPPAFEPDPFDSNMPVASPTKSSACPEGLRKSRRTKSLWKRFKKSKQSSSRWTLYTILETTPEESSSSSSESAAAAISEKETFGHSERENRITEDDVHDASEPITLPVLLKPRKEACMLPVKNAQQRR</sequence>
<feature type="compositionally biased region" description="Basic and acidic residues" evidence="1">
    <location>
        <begin position="144"/>
        <end position="165"/>
    </location>
</feature>
<dbReference type="EMBL" id="HBIV01029927">
    <property type="protein sequence ID" value="CAE0669727.1"/>
    <property type="molecule type" value="Transcribed_RNA"/>
</dbReference>